<feature type="transmembrane region" description="Helical" evidence="5">
    <location>
        <begin position="140"/>
        <end position="160"/>
    </location>
</feature>
<evidence type="ECO:0000256" key="2">
    <source>
        <dbReference type="ARBA" id="ARBA00022692"/>
    </source>
</evidence>
<feature type="transmembrane region" description="Helical" evidence="5">
    <location>
        <begin position="269"/>
        <end position="290"/>
    </location>
</feature>
<dbReference type="CDD" id="cd00637">
    <property type="entry name" value="7tm_classA_rhodopsin-like"/>
    <property type="match status" value="1"/>
</dbReference>
<comment type="subcellular location">
    <subcellularLocation>
        <location evidence="1">Membrane</location>
    </subcellularLocation>
</comment>
<evidence type="ECO:0000256" key="3">
    <source>
        <dbReference type="ARBA" id="ARBA00022989"/>
    </source>
</evidence>
<evidence type="ECO:0000259" key="6">
    <source>
        <dbReference type="PROSITE" id="PS50262"/>
    </source>
</evidence>
<dbReference type="PROSITE" id="PS50262">
    <property type="entry name" value="G_PROTEIN_RECEP_F1_2"/>
    <property type="match status" value="1"/>
</dbReference>
<evidence type="ECO:0000313" key="11">
    <source>
        <dbReference type="WBParaSite" id="BXY_1011000.1"/>
    </source>
</evidence>
<evidence type="ECO:0000313" key="9">
    <source>
        <dbReference type="Proteomes" id="UP000095284"/>
    </source>
</evidence>
<dbReference type="Proteomes" id="UP000582659">
    <property type="component" value="Unassembled WGS sequence"/>
</dbReference>
<evidence type="ECO:0000256" key="1">
    <source>
        <dbReference type="ARBA" id="ARBA00004370"/>
    </source>
</evidence>
<evidence type="ECO:0000256" key="5">
    <source>
        <dbReference type="SAM" id="Phobius"/>
    </source>
</evidence>
<dbReference type="WBParaSite" id="BXY_1011000.1">
    <property type="protein sequence ID" value="BXY_1011000.1"/>
    <property type="gene ID" value="BXY_1011000"/>
</dbReference>
<keyword evidence="2 5" id="KW-0812">Transmembrane</keyword>
<dbReference type="AlphaFoldDB" id="A0A1I7SAR3"/>
<dbReference type="PANTHER" id="PTHR46955">
    <property type="entry name" value="PROTEIN CBG01349-RELATED"/>
    <property type="match status" value="1"/>
</dbReference>
<dbReference type="PANTHER" id="PTHR46955:SF3">
    <property type="entry name" value="G_PROTEIN_RECEP_F1_2 DOMAIN-CONTAINING PROTEIN"/>
    <property type="match status" value="1"/>
</dbReference>
<evidence type="ECO:0000256" key="4">
    <source>
        <dbReference type="ARBA" id="ARBA00023136"/>
    </source>
</evidence>
<accession>A0A1I7SAR3</accession>
<protein>
    <submittedName>
        <fullName evidence="7">(pine wood nematode) hypothetical protein</fullName>
    </submittedName>
    <submittedName>
        <fullName evidence="11">G_PROTEIN_RECEP_F1_2 domain-containing protein</fullName>
    </submittedName>
</protein>
<keyword evidence="4 5" id="KW-0472">Membrane</keyword>
<sequence length="329" mass="36868">MTNDSTDTAEDMAAYNTFLMGENIFIVISQILSITGNGFISYLFLKRNRLRKIHGLQMLWMLSITDLVFAIAVFPYMIYYIAYWHPDRLDYDGILVVKLSLPLTLQYKITLIISLGIALDRCQALFFSTRYRQRQSNKSYVASTILIGVGWGTFDCILELSMDPVQHNPGCAAVGCFNSLDYRRYWGTSNMLLSLVMLLLTLVLGVKLKMITSANTNAILVKSSNERGQRQANRLTMAVIIISVIFHAIPSSLVGVADYFGVNLFAKLGPFYIVGLLLGGVCNSIVYITLHNELRMATINTFTRQKEVATSMLTNSKSQITRIPTMTAT</sequence>
<dbReference type="GO" id="GO:0016020">
    <property type="term" value="C:membrane"/>
    <property type="evidence" value="ECO:0007669"/>
    <property type="project" value="UniProtKB-SubCell"/>
</dbReference>
<dbReference type="OrthoDB" id="5794962at2759"/>
<feature type="transmembrane region" description="Helical" evidence="5">
    <location>
        <begin position="191"/>
        <end position="211"/>
    </location>
</feature>
<proteinExistence type="predicted"/>
<evidence type="ECO:0000313" key="10">
    <source>
        <dbReference type="Proteomes" id="UP000659654"/>
    </source>
</evidence>
<evidence type="ECO:0000313" key="8">
    <source>
        <dbReference type="EMBL" id="CAG9126865.1"/>
    </source>
</evidence>
<dbReference type="Gene3D" id="1.20.1070.10">
    <property type="entry name" value="Rhodopsin 7-helix transmembrane proteins"/>
    <property type="match status" value="1"/>
</dbReference>
<dbReference type="EMBL" id="CAJFDI010000005">
    <property type="protein sequence ID" value="CAD5233203.1"/>
    <property type="molecule type" value="Genomic_DNA"/>
</dbReference>
<dbReference type="Proteomes" id="UP000659654">
    <property type="component" value="Unassembled WGS sequence"/>
</dbReference>
<gene>
    <name evidence="7" type="ORF">BXYJ_LOCUS13294</name>
</gene>
<name>A0A1I7SAR3_BURXY</name>
<dbReference type="InterPro" id="IPR017452">
    <property type="entry name" value="GPCR_Rhodpsn_7TM"/>
</dbReference>
<feature type="transmembrane region" description="Helical" evidence="5">
    <location>
        <begin position="99"/>
        <end position="119"/>
    </location>
</feature>
<reference evidence="11" key="1">
    <citation type="submission" date="2016-11" db="UniProtKB">
        <authorList>
            <consortium name="WormBaseParasite"/>
        </authorList>
    </citation>
    <scope>IDENTIFICATION</scope>
</reference>
<reference evidence="8" key="2">
    <citation type="submission" date="2020-08" db="EMBL/GenBank/DDBJ databases">
        <authorList>
            <person name="Kikuchi T."/>
        </authorList>
    </citation>
    <scope>NUCLEOTIDE SEQUENCE</scope>
    <source>
        <strain evidence="7">Ka4C1</strain>
    </source>
</reference>
<dbReference type="InterPro" id="IPR019420">
    <property type="entry name" value="7TM_GPCR_serpentine_rcpt_Srbc"/>
</dbReference>
<dbReference type="eggNOG" id="ENOG502SR0M">
    <property type="taxonomic scope" value="Eukaryota"/>
</dbReference>
<organism evidence="9 11">
    <name type="scientific">Bursaphelenchus xylophilus</name>
    <name type="common">Pinewood nematode worm</name>
    <name type="synonym">Aphelenchoides xylophilus</name>
    <dbReference type="NCBI Taxonomy" id="6326"/>
    <lineage>
        <taxon>Eukaryota</taxon>
        <taxon>Metazoa</taxon>
        <taxon>Ecdysozoa</taxon>
        <taxon>Nematoda</taxon>
        <taxon>Chromadorea</taxon>
        <taxon>Rhabditida</taxon>
        <taxon>Tylenchina</taxon>
        <taxon>Tylenchomorpha</taxon>
        <taxon>Aphelenchoidea</taxon>
        <taxon>Aphelenchoididae</taxon>
        <taxon>Bursaphelenchus</taxon>
    </lineage>
</organism>
<dbReference type="EMBL" id="CAJFCV020000005">
    <property type="protein sequence ID" value="CAG9126865.1"/>
    <property type="molecule type" value="Genomic_DNA"/>
</dbReference>
<keyword evidence="10" id="KW-1185">Reference proteome</keyword>
<dbReference type="InterPro" id="IPR052322">
    <property type="entry name" value="Mito_rRNA_Mtase_NSUN4"/>
</dbReference>
<feature type="domain" description="G-protein coupled receptors family 1 profile" evidence="6">
    <location>
        <begin position="36"/>
        <end position="287"/>
    </location>
</feature>
<feature type="transmembrane region" description="Helical" evidence="5">
    <location>
        <begin position="24"/>
        <end position="45"/>
    </location>
</feature>
<evidence type="ECO:0000313" key="7">
    <source>
        <dbReference type="EMBL" id="CAD5233203.1"/>
    </source>
</evidence>
<feature type="transmembrane region" description="Helical" evidence="5">
    <location>
        <begin position="57"/>
        <end position="79"/>
    </location>
</feature>
<dbReference type="SUPFAM" id="SSF81321">
    <property type="entry name" value="Family A G protein-coupled receptor-like"/>
    <property type="match status" value="1"/>
</dbReference>
<dbReference type="Pfam" id="PF10316">
    <property type="entry name" value="7TM_GPCR_Srbc"/>
    <property type="match status" value="1"/>
</dbReference>
<feature type="transmembrane region" description="Helical" evidence="5">
    <location>
        <begin position="232"/>
        <end position="249"/>
    </location>
</feature>
<dbReference type="Proteomes" id="UP000095284">
    <property type="component" value="Unplaced"/>
</dbReference>
<keyword evidence="3 5" id="KW-1133">Transmembrane helix</keyword>